<evidence type="ECO:0000313" key="1">
    <source>
        <dbReference type="EMBL" id="SJN15037.1"/>
    </source>
</evidence>
<proteinExistence type="predicted"/>
<dbReference type="Proteomes" id="UP000196331">
    <property type="component" value="Unassembled WGS sequence"/>
</dbReference>
<comment type="caution">
    <text evidence="1">The sequence shown here is derived from an EMBL/GenBank/DDBJ whole genome shotgun (WGS) entry which is preliminary data.</text>
</comment>
<reference evidence="1 2" key="1">
    <citation type="submission" date="2017-02" db="EMBL/GenBank/DDBJ databases">
        <authorList>
            <person name="Dridi B."/>
        </authorList>
    </citation>
    <scope>NUCLEOTIDE SEQUENCE [LARGE SCALE GENOMIC DNA]</scope>
    <source>
        <strain evidence="1 2">JB380</strain>
    </source>
</reference>
<accession>A0A1R4I5C6</accession>
<gene>
    <name evidence="1" type="ORF">CZ787_18150</name>
</gene>
<dbReference type="EMBL" id="FUKM01000060">
    <property type="protein sequence ID" value="SJN15037.1"/>
    <property type="molecule type" value="Genomic_DNA"/>
</dbReference>
<name>A0A1R4I5C6_9GAMM</name>
<protein>
    <submittedName>
        <fullName evidence="1">Uncharacterized protein</fullName>
    </submittedName>
</protein>
<dbReference type="AlphaFoldDB" id="A0A1R4I5C6"/>
<sequence length="38" mass="4354">MLDDDRAKPTKAGLSMEIFLIFFHAHKKTSRVAGFFVK</sequence>
<organism evidence="1 2">
    <name type="scientific">Halomonas citrativorans</name>
    <dbReference type="NCBI Taxonomy" id="2742612"/>
    <lineage>
        <taxon>Bacteria</taxon>
        <taxon>Pseudomonadati</taxon>
        <taxon>Pseudomonadota</taxon>
        <taxon>Gammaproteobacteria</taxon>
        <taxon>Oceanospirillales</taxon>
        <taxon>Halomonadaceae</taxon>
        <taxon>Halomonas</taxon>
    </lineage>
</organism>
<evidence type="ECO:0000313" key="2">
    <source>
        <dbReference type="Proteomes" id="UP000196331"/>
    </source>
</evidence>